<keyword evidence="3" id="KW-1185">Reference proteome</keyword>
<comment type="caution">
    <text evidence="2">The sequence shown here is derived from an EMBL/GenBank/DDBJ whole genome shotgun (WGS) entry which is preliminary data.</text>
</comment>
<proteinExistence type="predicted"/>
<evidence type="ECO:0000313" key="3">
    <source>
        <dbReference type="Proteomes" id="UP001151760"/>
    </source>
</evidence>
<gene>
    <name evidence="2" type="ORF">Tco_0910659</name>
</gene>
<feature type="region of interest" description="Disordered" evidence="1">
    <location>
        <begin position="190"/>
        <end position="210"/>
    </location>
</feature>
<evidence type="ECO:0000313" key="2">
    <source>
        <dbReference type="EMBL" id="GJT30384.1"/>
    </source>
</evidence>
<reference evidence="2" key="2">
    <citation type="submission" date="2022-01" db="EMBL/GenBank/DDBJ databases">
        <authorList>
            <person name="Yamashiro T."/>
            <person name="Shiraishi A."/>
            <person name="Satake H."/>
            <person name="Nakayama K."/>
        </authorList>
    </citation>
    <scope>NUCLEOTIDE SEQUENCE</scope>
</reference>
<protein>
    <submittedName>
        <fullName evidence="2">Uncharacterized protein</fullName>
    </submittedName>
</protein>
<evidence type="ECO:0000256" key="1">
    <source>
        <dbReference type="SAM" id="MobiDB-lite"/>
    </source>
</evidence>
<reference evidence="2" key="1">
    <citation type="journal article" date="2022" name="Int. J. Mol. Sci.">
        <title>Draft Genome of Tanacetum Coccineum: Genomic Comparison of Closely Related Tanacetum-Family Plants.</title>
        <authorList>
            <person name="Yamashiro T."/>
            <person name="Shiraishi A."/>
            <person name="Nakayama K."/>
            <person name="Satake H."/>
        </authorList>
    </citation>
    <scope>NUCLEOTIDE SEQUENCE</scope>
</reference>
<name>A0ABQ5D0N1_9ASTR</name>
<dbReference type="Proteomes" id="UP001151760">
    <property type="component" value="Unassembled WGS sequence"/>
</dbReference>
<accession>A0ABQ5D0N1</accession>
<dbReference type="EMBL" id="BQNB010014621">
    <property type="protein sequence ID" value="GJT30384.1"/>
    <property type="molecule type" value="Genomic_DNA"/>
</dbReference>
<sequence length="387" mass="43857">MLNTAKGVSAANTQVNASNIDNLSDAVICAFLASQPNNPQLAHEDLQQIHPDDLRDDLDMANDYIRLGEAEVFEEYRALKNQDYKNKESTRRTVFVENSHLTKLWCQIVDNCKKGLGYNAVPPPYTGNFMPPTPDLYFTGLDEFVNKLEVHSLMVLQVQKQVIMQVKLERRQNLSRINILLPLWTADPPYSQDPKSSQEDESKPLSAQNKDYVVGGKTSIKLSFDPNMPALEDYNIFDSSRNDEDDGAEADMNNLDTTIYEEPTKDNSMHEGSKLDRAMQEELLTIPIVKTASTSIETQKPLLKDENGEEVDVRMYRSMISSLMYLHPSRLTTSCSVCLWLDTKSMPKVSHLHAVKRILDYYPRALIAAARTDSGWQILQHKLENVA</sequence>
<organism evidence="2 3">
    <name type="scientific">Tanacetum coccineum</name>
    <dbReference type="NCBI Taxonomy" id="301880"/>
    <lineage>
        <taxon>Eukaryota</taxon>
        <taxon>Viridiplantae</taxon>
        <taxon>Streptophyta</taxon>
        <taxon>Embryophyta</taxon>
        <taxon>Tracheophyta</taxon>
        <taxon>Spermatophyta</taxon>
        <taxon>Magnoliopsida</taxon>
        <taxon>eudicotyledons</taxon>
        <taxon>Gunneridae</taxon>
        <taxon>Pentapetalae</taxon>
        <taxon>asterids</taxon>
        <taxon>campanulids</taxon>
        <taxon>Asterales</taxon>
        <taxon>Asteraceae</taxon>
        <taxon>Asteroideae</taxon>
        <taxon>Anthemideae</taxon>
        <taxon>Anthemidinae</taxon>
        <taxon>Tanacetum</taxon>
    </lineage>
</organism>